<dbReference type="OrthoDB" id="6299001at2"/>
<dbReference type="SUPFAM" id="SSF53850">
    <property type="entry name" value="Periplasmic binding protein-like II"/>
    <property type="match status" value="1"/>
</dbReference>
<dbReference type="Pfam" id="PF00497">
    <property type="entry name" value="SBP_bac_3"/>
    <property type="match status" value="1"/>
</dbReference>
<dbReference type="AlphaFoldDB" id="A0A0S2K6L2"/>
<organism evidence="2 3">
    <name type="scientific">Pseudoalteromonas phenolica</name>
    <dbReference type="NCBI Taxonomy" id="161398"/>
    <lineage>
        <taxon>Bacteria</taxon>
        <taxon>Pseudomonadati</taxon>
        <taxon>Pseudomonadota</taxon>
        <taxon>Gammaproteobacteria</taxon>
        <taxon>Alteromonadales</taxon>
        <taxon>Pseudoalteromonadaceae</taxon>
        <taxon>Pseudoalteromonas</taxon>
    </lineage>
</organism>
<evidence type="ECO:0000313" key="3">
    <source>
        <dbReference type="Proteomes" id="UP000061457"/>
    </source>
</evidence>
<dbReference type="Proteomes" id="UP000061457">
    <property type="component" value="Chromosome II"/>
</dbReference>
<evidence type="ECO:0000259" key="1">
    <source>
        <dbReference type="Pfam" id="PF00497"/>
    </source>
</evidence>
<name>A0A0S2K6L2_9GAMM</name>
<dbReference type="PANTHER" id="PTHR38834:SF3">
    <property type="entry name" value="SOLUTE-BINDING PROTEIN FAMILY 3_N-TERMINAL DOMAIN-CONTAINING PROTEIN"/>
    <property type="match status" value="1"/>
</dbReference>
<proteinExistence type="predicted"/>
<keyword evidence="3" id="KW-1185">Reference proteome</keyword>
<protein>
    <submittedName>
        <fullName evidence="2">Amino acid ABC transporter substrate-binding protein</fullName>
    </submittedName>
</protein>
<dbReference type="KEGG" id="pphe:PP2015_3600"/>
<dbReference type="Gene3D" id="3.40.190.10">
    <property type="entry name" value="Periplasmic binding protein-like II"/>
    <property type="match status" value="2"/>
</dbReference>
<evidence type="ECO:0000313" key="2">
    <source>
        <dbReference type="EMBL" id="ALO44074.1"/>
    </source>
</evidence>
<dbReference type="EMBL" id="CP013188">
    <property type="protein sequence ID" value="ALO44074.1"/>
    <property type="molecule type" value="Genomic_DNA"/>
</dbReference>
<sequence>MELKRCCVALLFASAYAISSEQSLTIYTEEFPPYNFLEKSTVVGVNADIVAMACKMANITCKFALYPWKRAMTLSLKDGRSGLMSTSRLPSREKQFQWVGPLISSPACFYKLAERDDIRINNIEELANYTVALHKGDAYEEILKQWGYKEHINYIPFSEKFDEIKAFTEGKLDLFIASANSLRFHIQNYRLREDQVTPAFVISDPRLGGNYLALNKTVSEDMVLLLQKAVDEIYAKELDLPIKARYLETITQISEQELSLEARCTHQ</sequence>
<reference evidence="2 3" key="1">
    <citation type="submission" date="2015-11" db="EMBL/GenBank/DDBJ databases">
        <authorList>
            <person name="Zhang Y."/>
            <person name="Guo Z."/>
        </authorList>
    </citation>
    <scope>NUCLEOTIDE SEQUENCE [LARGE SCALE GENOMIC DNA]</scope>
    <source>
        <strain evidence="2 3">KCTC 12086</strain>
    </source>
</reference>
<dbReference type="RefSeq" id="WP_058031961.1">
    <property type="nucleotide sequence ID" value="NZ_CP013188.1"/>
</dbReference>
<gene>
    <name evidence="2" type="ORF">PP2015_3600</name>
</gene>
<dbReference type="STRING" id="161398.PP2015_3600"/>
<feature type="domain" description="Solute-binding protein family 3/N-terminal" evidence="1">
    <location>
        <begin position="28"/>
        <end position="147"/>
    </location>
</feature>
<accession>A0A0S2K6L2</accession>
<dbReference type="InterPro" id="IPR001638">
    <property type="entry name" value="Solute-binding_3/MltF_N"/>
</dbReference>
<dbReference type="PANTHER" id="PTHR38834">
    <property type="entry name" value="PERIPLASMIC SUBSTRATE BINDING PROTEIN FAMILY 3"/>
    <property type="match status" value="1"/>
</dbReference>
<dbReference type="PATRIC" id="fig|161398.10.peg.3674"/>